<feature type="compositionally biased region" description="Basic and acidic residues" evidence="1">
    <location>
        <begin position="1"/>
        <end position="14"/>
    </location>
</feature>
<dbReference type="CTD" id="36342241"/>
<name>W6UB79_ECHGR</name>
<dbReference type="EMBL" id="APAU02000058">
    <property type="protein sequence ID" value="EUB58643.1"/>
    <property type="molecule type" value="Genomic_DNA"/>
</dbReference>
<keyword evidence="2" id="KW-1133">Transmembrane helix</keyword>
<keyword evidence="2" id="KW-0472">Membrane</keyword>
<dbReference type="AlphaFoldDB" id="W6UB79"/>
<evidence type="ECO:0000313" key="3">
    <source>
        <dbReference type="EMBL" id="EUB58643.1"/>
    </source>
</evidence>
<accession>W6UB79</accession>
<sequence length="284" mass="32533">MGRERRNSEHRNGADDDVGCVTNQGSMEKGDIKEEEWGHKGKTQVMESGLEIVSDVQTAKVNLRKEEISKGANEGTQRGNISTIFWLWMGSRLLCNVQLLLVSMKHIKRQIDEDGCKRSASSNFKYLEGYKALVVFLMHHSLIVSPQFIYHECEQIQNKCATILKWSLPDSYGHEAPIYLSKVSQQILLVQNRPSFVGSIFGNLEESTAFCDCSTWDIEVMHQFFLLVEKNIFSSRQTRKPHFLDFLIIIIIIFTNVPGLGKVNEMGKMQGYRELKPEIKYFGF</sequence>
<reference evidence="3 4" key="1">
    <citation type="journal article" date="2013" name="Nat. Genet.">
        <title>The genome of the hydatid tapeworm Echinococcus granulosus.</title>
        <authorList>
            <person name="Zheng H."/>
            <person name="Zhang W."/>
            <person name="Zhang L."/>
            <person name="Zhang Z."/>
            <person name="Li J."/>
            <person name="Lu G."/>
            <person name="Zhu Y."/>
            <person name="Wang Y."/>
            <person name="Huang Y."/>
            <person name="Liu J."/>
            <person name="Kang H."/>
            <person name="Chen J."/>
            <person name="Wang L."/>
            <person name="Chen A."/>
            <person name="Yu S."/>
            <person name="Gao Z."/>
            <person name="Jin L."/>
            <person name="Gu W."/>
            <person name="Wang Z."/>
            <person name="Zhao L."/>
            <person name="Shi B."/>
            <person name="Wen H."/>
            <person name="Lin R."/>
            <person name="Jones M.K."/>
            <person name="Brejova B."/>
            <person name="Vinar T."/>
            <person name="Zhao G."/>
            <person name="McManus D.P."/>
            <person name="Chen Z."/>
            <person name="Zhou Y."/>
            <person name="Wang S."/>
        </authorList>
    </citation>
    <scope>NUCLEOTIDE SEQUENCE [LARGE SCALE GENOMIC DNA]</scope>
</reference>
<feature type="transmembrane region" description="Helical" evidence="2">
    <location>
        <begin position="243"/>
        <end position="261"/>
    </location>
</feature>
<proteinExistence type="predicted"/>
<dbReference type="Proteomes" id="UP000019149">
    <property type="component" value="Unassembled WGS sequence"/>
</dbReference>
<organism evidence="3 4">
    <name type="scientific">Echinococcus granulosus</name>
    <name type="common">Hydatid tapeworm</name>
    <dbReference type="NCBI Taxonomy" id="6210"/>
    <lineage>
        <taxon>Eukaryota</taxon>
        <taxon>Metazoa</taxon>
        <taxon>Spiralia</taxon>
        <taxon>Lophotrochozoa</taxon>
        <taxon>Platyhelminthes</taxon>
        <taxon>Cestoda</taxon>
        <taxon>Eucestoda</taxon>
        <taxon>Cyclophyllidea</taxon>
        <taxon>Taeniidae</taxon>
        <taxon>Echinococcus</taxon>
        <taxon>Echinococcus granulosus group</taxon>
    </lineage>
</organism>
<keyword evidence="4" id="KW-1185">Reference proteome</keyword>
<dbReference type="RefSeq" id="XP_024349839.1">
    <property type="nucleotide sequence ID" value="XM_024495775.1"/>
</dbReference>
<keyword evidence="2" id="KW-0812">Transmembrane</keyword>
<protein>
    <submittedName>
        <fullName evidence="3">Uncharacterized protein</fullName>
    </submittedName>
</protein>
<dbReference type="GeneID" id="36342241"/>
<dbReference type="KEGG" id="egl:EGR_06526"/>
<gene>
    <name evidence="3" type="ORF">EGR_06526</name>
</gene>
<evidence type="ECO:0000256" key="1">
    <source>
        <dbReference type="SAM" id="MobiDB-lite"/>
    </source>
</evidence>
<evidence type="ECO:0000313" key="4">
    <source>
        <dbReference type="Proteomes" id="UP000019149"/>
    </source>
</evidence>
<feature type="region of interest" description="Disordered" evidence="1">
    <location>
        <begin position="1"/>
        <end position="29"/>
    </location>
</feature>
<evidence type="ECO:0000256" key="2">
    <source>
        <dbReference type="SAM" id="Phobius"/>
    </source>
</evidence>
<comment type="caution">
    <text evidence="3">The sequence shown here is derived from an EMBL/GenBank/DDBJ whole genome shotgun (WGS) entry which is preliminary data.</text>
</comment>